<evidence type="ECO:0000256" key="3">
    <source>
        <dbReference type="ARBA" id="ARBA00023315"/>
    </source>
</evidence>
<organism evidence="5 6">
    <name type="scientific">Streptomyces microflavus</name>
    <name type="common">Streptomyces lipmanii</name>
    <dbReference type="NCBI Taxonomy" id="1919"/>
    <lineage>
        <taxon>Bacteria</taxon>
        <taxon>Bacillati</taxon>
        <taxon>Actinomycetota</taxon>
        <taxon>Actinomycetes</taxon>
        <taxon>Kitasatosporales</taxon>
        <taxon>Streptomycetaceae</taxon>
        <taxon>Streptomyces</taxon>
    </lineage>
</organism>
<evidence type="ECO:0000313" key="5">
    <source>
        <dbReference type="EMBL" id="NEB70815.1"/>
    </source>
</evidence>
<evidence type="ECO:0000313" key="6">
    <source>
        <dbReference type="Proteomes" id="UP000471648"/>
    </source>
</evidence>
<reference evidence="5 6" key="1">
    <citation type="submission" date="2020-01" db="EMBL/GenBank/DDBJ databases">
        <title>Insect and environment-associated Actinomycetes.</title>
        <authorList>
            <person name="Currrie C."/>
            <person name="Chevrette M."/>
            <person name="Carlson C."/>
            <person name="Stubbendieck R."/>
            <person name="Wendt-Pienkowski E."/>
        </authorList>
    </citation>
    <scope>NUCLEOTIDE SEQUENCE [LARGE SCALE GENOMIC DNA]</scope>
    <source>
        <strain evidence="5 6">SID14438</strain>
    </source>
</reference>
<dbReference type="InterPro" id="IPR016036">
    <property type="entry name" value="Malonyl_transacylase_ACP-bd"/>
</dbReference>
<feature type="non-terminal residue" evidence="5">
    <location>
        <position position="1"/>
    </location>
</feature>
<dbReference type="InterPro" id="IPR001227">
    <property type="entry name" value="Ac_transferase_dom_sf"/>
</dbReference>
<dbReference type="Pfam" id="PF00698">
    <property type="entry name" value="Acyl_transf_1"/>
    <property type="match status" value="1"/>
</dbReference>
<dbReference type="Proteomes" id="UP000471648">
    <property type="component" value="Unassembled WGS sequence"/>
</dbReference>
<protein>
    <submittedName>
        <fullName evidence="5">Acyltransferase domain-containing protein</fullName>
    </submittedName>
</protein>
<dbReference type="SUPFAM" id="SSF52151">
    <property type="entry name" value="FabD/lysophospholipase-like"/>
    <property type="match status" value="1"/>
</dbReference>
<keyword evidence="2" id="KW-0511">Multifunctional enzyme</keyword>
<feature type="non-terminal residue" evidence="5">
    <location>
        <position position="85"/>
    </location>
</feature>
<dbReference type="RefSeq" id="WP_164358425.1">
    <property type="nucleotide sequence ID" value="NZ_JAAGME010001161.1"/>
</dbReference>
<dbReference type="Gene3D" id="3.40.366.10">
    <property type="entry name" value="Malonyl-Coenzyme A Acyl Carrier Protein, domain 2"/>
    <property type="match status" value="1"/>
</dbReference>
<evidence type="ECO:0000259" key="4">
    <source>
        <dbReference type="Pfam" id="PF00698"/>
    </source>
</evidence>
<evidence type="ECO:0000256" key="2">
    <source>
        <dbReference type="ARBA" id="ARBA00023268"/>
    </source>
</evidence>
<dbReference type="GO" id="GO:0004312">
    <property type="term" value="F:fatty acid synthase activity"/>
    <property type="evidence" value="ECO:0007669"/>
    <property type="project" value="TreeGrafter"/>
</dbReference>
<accession>A0A6N9VGU3</accession>
<dbReference type="InterPro" id="IPR014043">
    <property type="entry name" value="Acyl_transferase_dom"/>
</dbReference>
<dbReference type="PANTHER" id="PTHR43775:SF51">
    <property type="entry name" value="INACTIVE PHENOLPHTHIOCEROL SYNTHESIS POLYKETIDE SYNTHASE TYPE I PKS1-RELATED"/>
    <property type="match status" value="1"/>
</dbReference>
<evidence type="ECO:0000256" key="1">
    <source>
        <dbReference type="ARBA" id="ARBA00022679"/>
    </source>
</evidence>
<gene>
    <name evidence="5" type="ORF">G3I39_27710</name>
</gene>
<sequence length="85" mass="8392">GEVAAAHVAGVLALADAAALVAARGRLMQALPEGGAMVALEASEEEVLPHLTGDLSIAAVNGPSSVVVSGSEATVETVAEVFREL</sequence>
<proteinExistence type="predicted"/>
<keyword evidence="3 5" id="KW-0012">Acyltransferase</keyword>
<feature type="domain" description="Malonyl-CoA:ACP transacylase (MAT)" evidence="4">
    <location>
        <begin position="1"/>
        <end position="80"/>
    </location>
</feature>
<dbReference type="PANTHER" id="PTHR43775">
    <property type="entry name" value="FATTY ACID SYNTHASE"/>
    <property type="match status" value="1"/>
</dbReference>
<dbReference type="SUPFAM" id="SSF55048">
    <property type="entry name" value="Probable ACP-binding domain of malonyl-CoA ACP transacylase"/>
    <property type="match status" value="1"/>
</dbReference>
<dbReference type="InterPro" id="IPR016035">
    <property type="entry name" value="Acyl_Trfase/lysoPLipase"/>
</dbReference>
<dbReference type="EMBL" id="JAAGME010001161">
    <property type="protein sequence ID" value="NEB70815.1"/>
    <property type="molecule type" value="Genomic_DNA"/>
</dbReference>
<dbReference type="AlphaFoldDB" id="A0A6N9VGU3"/>
<dbReference type="InterPro" id="IPR050091">
    <property type="entry name" value="PKS_NRPS_Biosynth_Enz"/>
</dbReference>
<dbReference type="GO" id="GO:0006633">
    <property type="term" value="P:fatty acid biosynthetic process"/>
    <property type="evidence" value="ECO:0007669"/>
    <property type="project" value="TreeGrafter"/>
</dbReference>
<keyword evidence="1 5" id="KW-0808">Transferase</keyword>
<name>A0A6N9VGU3_STRMI</name>
<comment type="caution">
    <text evidence="5">The sequence shown here is derived from an EMBL/GenBank/DDBJ whole genome shotgun (WGS) entry which is preliminary data.</text>
</comment>